<keyword evidence="4" id="KW-1185">Reference proteome</keyword>
<dbReference type="Gene3D" id="3.30.560.10">
    <property type="entry name" value="Glucose Oxidase, domain 3"/>
    <property type="match status" value="1"/>
</dbReference>
<protein>
    <submittedName>
        <fullName evidence="3">Glucose-methanol-choline oxidoreductase</fullName>
    </submittedName>
</protein>
<dbReference type="InterPro" id="IPR012132">
    <property type="entry name" value="GMC_OxRdtase"/>
</dbReference>
<dbReference type="PANTHER" id="PTHR11552">
    <property type="entry name" value="GLUCOSE-METHANOL-CHOLINE GMC OXIDOREDUCTASE"/>
    <property type="match status" value="1"/>
</dbReference>
<dbReference type="GeneID" id="70129494"/>
<evidence type="ECO:0000256" key="1">
    <source>
        <dbReference type="ARBA" id="ARBA00010790"/>
    </source>
</evidence>
<dbReference type="Proteomes" id="UP000758603">
    <property type="component" value="Unassembled WGS sequence"/>
</dbReference>
<feature type="domain" description="Glucose-methanol-choline oxidoreductase N-terminal" evidence="2">
    <location>
        <begin position="21"/>
        <end position="223"/>
    </location>
</feature>
<dbReference type="GO" id="GO:0050660">
    <property type="term" value="F:flavin adenine dinucleotide binding"/>
    <property type="evidence" value="ECO:0007669"/>
    <property type="project" value="InterPro"/>
</dbReference>
<evidence type="ECO:0000259" key="2">
    <source>
        <dbReference type="Pfam" id="PF00732"/>
    </source>
</evidence>
<dbReference type="Gene3D" id="3.50.50.60">
    <property type="entry name" value="FAD/NAD(P)-binding domain"/>
    <property type="match status" value="1"/>
</dbReference>
<dbReference type="SUPFAM" id="SSF51905">
    <property type="entry name" value="FAD/NAD(P)-binding domain"/>
    <property type="match status" value="1"/>
</dbReference>
<dbReference type="Pfam" id="PF00732">
    <property type="entry name" value="GMC_oxred_N"/>
    <property type="match status" value="1"/>
</dbReference>
<dbReference type="InterPro" id="IPR036188">
    <property type="entry name" value="FAD/NAD-bd_sf"/>
</dbReference>
<dbReference type="GO" id="GO:0016614">
    <property type="term" value="F:oxidoreductase activity, acting on CH-OH group of donors"/>
    <property type="evidence" value="ECO:0007669"/>
    <property type="project" value="InterPro"/>
</dbReference>
<dbReference type="AlphaFoldDB" id="A0A9P8UAK4"/>
<name>A0A9P8UAK4_9PEZI</name>
<comment type="caution">
    <text evidence="3">The sequence shown here is derived from an EMBL/GenBank/DDBJ whole genome shotgun (WGS) entry which is preliminary data.</text>
</comment>
<sequence>MWPFESAYPERKAPEIHGEEYSYIVVGGGTASCAIASRPSEDPDVTVLVLEKGAINDHWLSRIPLISGSLSRILQVTRRWSEPIESCNGRQADLWSGEALGGSSRINQMLCTRGMPAMYNEWAQMEHPNWSWEMVEPIFKRIENCVSHPNAASLGHNGPLHIVQHLPQFQLHNYIDKSAAALGLPIEDSINNPDGHAAGYYYLDYTIDQNGHRHSAYSAYLPNVWL</sequence>
<organism evidence="3 4">
    <name type="scientific">Truncatella angustata</name>
    <dbReference type="NCBI Taxonomy" id="152316"/>
    <lineage>
        <taxon>Eukaryota</taxon>
        <taxon>Fungi</taxon>
        <taxon>Dikarya</taxon>
        <taxon>Ascomycota</taxon>
        <taxon>Pezizomycotina</taxon>
        <taxon>Sordariomycetes</taxon>
        <taxon>Xylariomycetidae</taxon>
        <taxon>Amphisphaeriales</taxon>
        <taxon>Sporocadaceae</taxon>
        <taxon>Truncatella</taxon>
    </lineage>
</organism>
<accession>A0A9P8UAK4</accession>
<dbReference type="PANTHER" id="PTHR11552:SF219">
    <property type="entry name" value="GLUCOSE-METHANOL-CHOLINE OXIDOREDUCTASE N-TERMINAL DOMAIN-CONTAINING PROTEIN"/>
    <property type="match status" value="1"/>
</dbReference>
<dbReference type="OrthoDB" id="269227at2759"/>
<gene>
    <name evidence="3" type="ORF">BKA67DRAFT_539262</name>
</gene>
<evidence type="ECO:0000313" key="4">
    <source>
        <dbReference type="Proteomes" id="UP000758603"/>
    </source>
</evidence>
<dbReference type="InterPro" id="IPR000172">
    <property type="entry name" value="GMC_OxRdtase_N"/>
</dbReference>
<evidence type="ECO:0000313" key="3">
    <source>
        <dbReference type="EMBL" id="KAH6647391.1"/>
    </source>
</evidence>
<proteinExistence type="inferred from homology"/>
<comment type="similarity">
    <text evidence="1">Belongs to the GMC oxidoreductase family.</text>
</comment>
<reference evidence="3" key="1">
    <citation type="journal article" date="2021" name="Nat. Commun.">
        <title>Genetic determinants of endophytism in the Arabidopsis root mycobiome.</title>
        <authorList>
            <person name="Mesny F."/>
            <person name="Miyauchi S."/>
            <person name="Thiergart T."/>
            <person name="Pickel B."/>
            <person name="Atanasova L."/>
            <person name="Karlsson M."/>
            <person name="Huettel B."/>
            <person name="Barry K.W."/>
            <person name="Haridas S."/>
            <person name="Chen C."/>
            <person name="Bauer D."/>
            <person name="Andreopoulos W."/>
            <person name="Pangilinan J."/>
            <person name="LaButti K."/>
            <person name="Riley R."/>
            <person name="Lipzen A."/>
            <person name="Clum A."/>
            <person name="Drula E."/>
            <person name="Henrissat B."/>
            <person name="Kohler A."/>
            <person name="Grigoriev I.V."/>
            <person name="Martin F.M."/>
            <person name="Hacquard S."/>
        </authorList>
    </citation>
    <scope>NUCLEOTIDE SEQUENCE</scope>
    <source>
        <strain evidence="3">MPI-SDFR-AT-0073</strain>
    </source>
</reference>
<dbReference type="EMBL" id="JAGPXC010000008">
    <property type="protein sequence ID" value="KAH6647391.1"/>
    <property type="molecule type" value="Genomic_DNA"/>
</dbReference>
<dbReference type="RefSeq" id="XP_045953903.1">
    <property type="nucleotide sequence ID" value="XM_046100602.1"/>
</dbReference>